<dbReference type="RefSeq" id="WP_011129147.1">
    <property type="nucleotide sequence ID" value="NC_005070.1"/>
</dbReference>
<dbReference type="SUPFAM" id="SSF53448">
    <property type="entry name" value="Nucleotide-diphospho-sugar transferases"/>
    <property type="match status" value="1"/>
</dbReference>
<organism evidence="1 2">
    <name type="scientific">Parasynechococcus marenigrum (strain WH8102)</name>
    <dbReference type="NCBI Taxonomy" id="84588"/>
    <lineage>
        <taxon>Bacteria</taxon>
        <taxon>Bacillati</taxon>
        <taxon>Cyanobacteriota</taxon>
        <taxon>Cyanophyceae</taxon>
        <taxon>Synechococcales</taxon>
        <taxon>Prochlorococcaceae</taxon>
        <taxon>Parasynechococcus</taxon>
        <taxon>Parasynechococcus marenigrum</taxon>
    </lineage>
</organism>
<dbReference type="eggNOG" id="COG0463">
    <property type="taxonomic scope" value="Bacteria"/>
</dbReference>
<dbReference type="InterPro" id="IPR029044">
    <property type="entry name" value="Nucleotide-diphossugar_trans"/>
</dbReference>
<dbReference type="Pfam" id="PF13704">
    <property type="entry name" value="Glyco_tranf_2_4"/>
    <property type="match status" value="1"/>
</dbReference>
<dbReference type="GO" id="GO:0016740">
    <property type="term" value="F:transferase activity"/>
    <property type="evidence" value="ECO:0007669"/>
    <property type="project" value="UniProtKB-KW"/>
</dbReference>
<proteinExistence type="predicted"/>
<keyword evidence="2" id="KW-1185">Reference proteome</keyword>
<name>Q7U3Y3_PARMW</name>
<reference evidence="1 2" key="1">
    <citation type="journal article" date="2003" name="Nature">
        <title>The genome of a motile marine Synechococcus.</title>
        <authorList>
            <person name="Palenik B."/>
            <person name="Brahamsha B."/>
            <person name="Larimer F."/>
            <person name="Land M."/>
            <person name="Hauser L."/>
            <person name="Chain P."/>
            <person name="Lamerdin J."/>
            <person name="Regala W."/>
            <person name="Allen E.A."/>
            <person name="McCarren J."/>
            <person name="Paulsen I."/>
            <person name="Dufresne A."/>
            <person name="Partensky F."/>
            <person name="Webb E."/>
            <person name="Waterbury J."/>
        </authorList>
    </citation>
    <scope>NUCLEOTIDE SEQUENCE [LARGE SCALE GENOMIC DNA]</scope>
    <source>
        <strain evidence="1 2">WH8102</strain>
    </source>
</reference>
<gene>
    <name evidence="1" type="ordered locus">SYNW2294</name>
</gene>
<dbReference type="HOGENOM" id="CLU_474002_0_0_3"/>
<accession>Q7U3Y3</accession>
<dbReference type="EMBL" id="BX569695">
    <property type="protein sequence ID" value="CAE08809.1"/>
    <property type="molecule type" value="Genomic_DNA"/>
</dbReference>
<sequence length="575" mass="65872">MNIRQAVALQDVESLQNLLHKDSNLLRLSKRHSLAWQAFSLLMRNKLYGDADKIAEILLLSNSDNIQLYICRLKALRSKANLSEFESLLRRALRFKPDSYSLLWIGARGLQMMGRYELALQYARKCMSKKKANSKVCTAVLETQLACGVFEDSDDIFLRAFRMVESQVTNKISSTKRKSNLESKLLTAKRGIQKLKFQHLSAHRILEARSLWRDRSIPKSYRCDVICIASDEAPYLHEFVHHYLFLGFSNIFIGINNSSDKTYDFALQLAAADPRIHVISTDDVHVELTQRSSYSKLYHYAASVTHSSYCLFVDVDEFWVAQPFPMKVESYLESCKGFDCLSCNWVNCFHEDQFSAPLSRGLDFRLKSSVKSFVAYRSDLVELRCHAPVFRQSSARVIDAVGNPQDLNLTEIGFEAPGAIVPSEKQFYSKSHTSVVLHRHNRSVLEYSYRMFKPHANQVKYIGGKSDPIPFKENRPGCNRITGISISPDFIDTILPVDMKSDYHQSLDNFIQGSGAAHEIEKSRLQISDQEIKRRISELDQSTLLRCRSVWEKGFSGTPYLELLQDRCDQNYGMK</sequence>
<evidence type="ECO:0000313" key="2">
    <source>
        <dbReference type="Proteomes" id="UP000001422"/>
    </source>
</evidence>
<protein>
    <submittedName>
        <fullName evidence="1">Possible glycosyltransferase</fullName>
    </submittedName>
</protein>
<dbReference type="AlphaFoldDB" id="Q7U3Y3"/>
<dbReference type="CDD" id="cd00761">
    <property type="entry name" value="Glyco_tranf_GTA_type"/>
    <property type="match status" value="1"/>
</dbReference>
<dbReference type="Gene3D" id="1.25.40.10">
    <property type="entry name" value="Tetratricopeptide repeat domain"/>
    <property type="match status" value="1"/>
</dbReference>
<dbReference type="InterPro" id="IPR011990">
    <property type="entry name" value="TPR-like_helical_dom_sf"/>
</dbReference>
<dbReference type="SUPFAM" id="SSF48452">
    <property type="entry name" value="TPR-like"/>
    <property type="match status" value="1"/>
</dbReference>
<evidence type="ECO:0000313" key="1">
    <source>
        <dbReference type="EMBL" id="CAE08809.1"/>
    </source>
</evidence>
<dbReference type="KEGG" id="syw:SYNW2294"/>
<dbReference type="Gene3D" id="3.90.550.10">
    <property type="entry name" value="Spore Coat Polysaccharide Biosynthesis Protein SpsA, Chain A"/>
    <property type="match status" value="1"/>
</dbReference>
<dbReference type="Proteomes" id="UP000001422">
    <property type="component" value="Chromosome"/>
</dbReference>
<dbReference type="STRING" id="84588.SYNW2294"/>